<keyword evidence="3" id="KW-0804">Transcription</keyword>
<protein>
    <submittedName>
        <fullName evidence="6">TetR/AcrR family transcriptional regulator</fullName>
    </submittedName>
</protein>
<gene>
    <name evidence="6" type="ORF">CIK84_11835</name>
</gene>
<dbReference type="AlphaFoldDB" id="A0A2N7RZS7"/>
<dbReference type="Proteomes" id="UP000235739">
    <property type="component" value="Unassembled WGS sequence"/>
</dbReference>
<feature type="domain" description="HTH tetR-type" evidence="5">
    <location>
        <begin position="14"/>
        <end position="74"/>
    </location>
</feature>
<sequence length="203" mass="22062">MTTPTGQRRRVRATDSKEKLFEAAMKLLGSRSPESVSVDEIAAAAGVSKGTVYYNFGSKNELVSQILSYGAHKLMGELARAASGEDPYLALRQMLEFSMDFVANYPSFAHLWMQEQLNADTTNALADTPLHTQVTGLIIEVLERLVVLEPDQKLSVATSIFGAALFTARMRASGRTGLDREQTVRAVLLTVDGLRPTRPAAGS</sequence>
<dbReference type="OMA" id="MWLSEAW"/>
<proteinExistence type="predicted"/>
<dbReference type="InterPro" id="IPR050109">
    <property type="entry name" value="HTH-type_TetR-like_transc_reg"/>
</dbReference>
<reference evidence="6 7" key="1">
    <citation type="journal article" date="2017" name="Elife">
        <title>Extensive horizontal gene transfer in cheese-associated bacteria.</title>
        <authorList>
            <person name="Bonham K.S."/>
            <person name="Wolfe B.E."/>
            <person name="Dutton R.J."/>
        </authorList>
    </citation>
    <scope>NUCLEOTIDE SEQUENCE [LARGE SCALE GENOMIC DNA]</scope>
    <source>
        <strain evidence="6 7">JB182</strain>
    </source>
</reference>
<dbReference type="InterPro" id="IPR001647">
    <property type="entry name" value="HTH_TetR"/>
</dbReference>
<comment type="caution">
    <text evidence="6">The sequence shown here is derived from an EMBL/GenBank/DDBJ whole genome shotgun (WGS) entry which is preliminary data.</text>
</comment>
<keyword evidence="1" id="KW-0805">Transcription regulation</keyword>
<dbReference type="PANTHER" id="PTHR30055">
    <property type="entry name" value="HTH-TYPE TRANSCRIPTIONAL REGULATOR RUTR"/>
    <property type="match status" value="1"/>
</dbReference>
<dbReference type="SUPFAM" id="SSF46689">
    <property type="entry name" value="Homeodomain-like"/>
    <property type="match status" value="1"/>
</dbReference>
<evidence type="ECO:0000313" key="7">
    <source>
        <dbReference type="Proteomes" id="UP000235739"/>
    </source>
</evidence>
<evidence type="ECO:0000259" key="5">
    <source>
        <dbReference type="PROSITE" id="PS50977"/>
    </source>
</evidence>
<dbReference type="PANTHER" id="PTHR30055:SF234">
    <property type="entry name" value="HTH-TYPE TRANSCRIPTIONAL REGULATOR BETI"/>
    <property type="match status" value="1"/>
</dbReference>
<dbReference type="PRINTS" id="PR00455">
    <property type="entry name" value="HTHTETR"/>
</dbReference>
<dbReference type="EMBL" id="PNQX01000002">
    <property type="protein sequence ID" value="PMQ19378.1"/>
    <property type="molecule type" value="Genomic_DNA"/>
</dbReference>
<evidence type="ECO:0000256" key="1">
    <source>
        <dbReference type="ARBA" id="ARBA00023015"/>
    </source>
</evidence>
<dbReference type="Gene3D" id="1.10.357.10">
    <property type="entry name" value="Tetracycline Repressor, domain 2"/>
    <property type="match status" value="1"/>
</dbReference>
<accession>A0A2N7RZS7</accession>
<dbReference type="RefSeq" id="WP_013347872.1">
    <property type="nucleotide sequence ID" value="NZ_JABUYH010000036.1"/>
</dbReference>
<name>A0A2N7RZS7_9MICC</name>
<organism evidence="6 7">
    <name type="scientific">Glutamicibacter arilaitensis</name>
    <dbReference type="NCBI Taxonomy" id="256701"/>
    <lineage>
        <taxon>Bacteria</taxon>
        <taxon>Bacillati</taxon>
        <taxon>Actinomycetota</taxon>
        <taxon>Actinomycetes</taxon>
        <taxon>Micrococcales</taxon>
        <taxon>Micrococcaceae</taxon>
        <taxon>Glutamicibacter</taxon>
    </lineage>
</organism>
<dbReference type="GO" id="GO:0003700">
    <property type="term" value="F:DNA-binding transcription factor activity"/>
    <property type="evidence" value="ECO:0007669"/>
    <property type="project" value="TreeGrafter"/>
</dbReference>
<dbReference type="Pfam" id="PF00440">
    <property type="entry name" value="TetR_N"/>
    <property type="match status" value="1"/>
</dbReference>
<dbReference type="GeneID" id="303184103"/>
<feature type="DNA-binding region" description="H-T-H motif" evidence="4">
    <location>
        <begin position="37"/>
        <end position="56"/>
    </location>
</feature>
<evidence type="ECO:0000313" key="6">
    <source>
        <dbReference type="EMBL" id="PMQ19378.1"/>
    </source>
</evidence>
<evidence type="ECO:0000256" key="3">
    <source>
        <dbReference type="ARBA" id="ARBA00023163"/>
    </source>
</evidence>
<evidence type="ECO:0000256" key="4">
    <source>
        <dbReference type="PROSITE-ProRule" id="PRU00335"/>
    </source>
</evidence>
<dbReference type="PROSITE" id="PS50977">
    <property type="entry name" value="HTH_TETR_2"/>
    <property type="match status" value="1"/>
</dbReference>
<keyword evidence="2 4" id="KW-0238">DNA-binding</keyword>
<dbReference type="GO" id="GO:0000976">
    <property type="term" value="F:transcription cis-regulatory region binding"/>
    <property type="evidence" value="ECO:0007669"/>
    <property type="project" value="TreeGrafter"/>
</dbReference>
<evidence type="ECO:0000256" key="2">
    <source>
        <dbReference type="ARBA" id="ARBA00023125"/>
    </source>
</evidence>
<dbReference type="InterPro" id="IPR009057">
    <property type="entry name" value="Homeodomain-like_sf"/>
</dbReference>